<dbReference type="KEGG" id="nmus:H7A79_1237"/>
<accession>A0A7H1MBY7</accession>
<dbReference type="KEGG" id="nmus:H7A79_0318"/>
<evidence type="ECO:0000313" key="3">
    <source>
        <dbReference type="Proteomes" id="UP000516412"/>
    </source>
</evidence>
<evidence type="ECO:0000313" key="1">
    <source>
        <dbReference type="EMBL" id="QNT58594.1"/>
    </source>
</evidence>
<dbReference type="Proteomes" id="UP000516412">
    <property type="component" value="Chromosome"/>
</dbReference>
<dbReference type="EMBL" id="CP060414">
    <property type="protein sequence ID" value="QNT58594.1"/>
    <property type="molecule type" value="Genomic_DNA"/>
</dbReference>
<dbReference type="EMBL" id="CP060414">
    <property type="protein sequence ID" value="QNT59152.1"/>
    <property type="molecule type" value="Genomic_DNA"/>
</dbReference>
<protein>
    <submittedName>
        <fullName evidence="2">Uncharacterized protein</fullName>
    </submittedName>
</protein>
<keyword evidence="3" id="KW-1185">Reference proteome</keyword>
<proteinExistence type="predicted"/>
<reference evidence="2" key="2">
    <citation type="submission" date="2024-06" db="EMBL/GenBank/DDBJ databases">
        <title>Complete Genome Sequence of mouse commensal type strain Neisseria musculi.</title>
        <authorList>
            <person name="Thapa E."/>
            <person name="Aluvathingal J."/>
            <person name="Nadendla S."/>
            <person name="Mehta A."/>
            <person name="Tettelin H."/>
            <person name="Weyand N.J."/>
        </authorList>
    </citation>
    <scope>NUCLEOTIDE SEQUENCE</scope>
    <source>
        <strain evidence="2">NW831</strain>
    </source>
</reference>
<sequence>MHFPIWRIRLKTITVPAGDLKASKGMAELAAMFKQKNITFAQTEFAANVPQAEQNAAVDALLKQGNPHNFIIFTKGTTLPAGADANSKAGEHMYSFDYSYLLESARDWLFQQVKK</sequence>
<organism evidence="2 3">
    <name type="scientific">Neisseria musculi</name>
    <dbReference type="NCBI Taxonomy" id="1815583"/>
    <lineage>
        <taxon>Bacteria</taxon>
        <taxon>Pseudomonadati</taxon>
        <taxon>Pseudomonadota</taxon>
        <taxon>Betaproteobacteria</taxon>
        <taxon>Neisseriales</taxon>
        <taxon>Neisseriaceae</taxon>
        <taxon>Neisseria</taxon>
    </lineage>
</organism>
<gene>
    <name evidence="2" type="ORF">H7A79_0318</name>
    <name evidence="1" type="ORF">H7A79_1237</name>
</gene>
<reference evidence="3" key="1">
    <citation type="submission" date="2020-09" db="EMBL/GenBank/DDBJ databases">
        <title>Complete Genome Sequence of mouse commensal type strain Neisseria musculi.</title>
        <authorList>
            <person name="Thapa E."/>
            <person name="Aluvathingal J."/>
            <person name="Nadendla S."/>
            <person name="Mehta A."/>
            <person name="Tettelin H."/>
            <person name="Weyand N.J."/>
        </authorList>
    </citation>
    <scope>NUCLEOTIDE SEQUENCE [LARGE SCALE GENOMIC DNA]</scope>
    <source>
        <strain evidence="1 3">NW831</strain>
    </source>
</reference>
<name>A0A7H1MBY7_9NEIS</name>
<evidence type="ECO:0000313" key="2">
    <source>
        <dbReference type="EMBL" id="QNT59152.1"/>
    </source>
</evidence>
<dbReference type="AlphaFoldDB" id="A0A7H1MBY7"/>